<proteinExistence type="predicted"/>
<accession>A0A0F9D376</accession>
<sequence length="143" mass="15289">LLYLTNLAGIVLAAMVVYLLTGFVPEFQIRRGFKEIRLGFVVAAISVFVIAVPLLANSLLIVNDARDQATVRGEVEKWLGDHSSLEVVELDVSGNDVTVNLLGPEPPPPAASLRTDLAAAIGGDVNVTVGWIKLVEESTRITP</sequence>
<organism evidence="2">
    <name type="scientific">marine sediment metagenome</name>
    <dbReference type="NCBI Taxonomy" id="412755"/>
    <lineage>
        <taxon>unclassified sequences</taxon>
        <taxon>metagenomes</taxon>
        <taxon>ecological metagenomes</taxon>
    </lineage>
</organism>
<gene>
    <name evidence="2" type="ORF">LCGC14_2249880</name>
</gene>
<keyword evidence="1" id="KW-0812">Transmembrane</keyword>
<protein>
    <submittedName>
        <fullName evidence="2">Uncharacterized protein</fullName>
    </submittedName>
</protein>
<feature type="transmembrane region" description="Helical" evidence="1">
    <location>
        <begin position="36"/>
        <end position="56"/>
    </location>
</feature>
<evidence type="ECO:0000256" key="1">
    <source>
        <dbReference type="SAM" id="Phobius"/>
    </source>
</evidence>
<feature type="non-terminal residue" evidence="2">
    <location>
        <position position="1"/>
    </location>
</feature>
<dbReference type="EMBL" id="LAZR01030644">
    <property type="protein sequence ID" value="KKL55989.1"/>
    <property type="molecule type" value="Genomic_DNA"/>
</dbReference>
<comment type="caution">
    <text evidence="2">The sequence shown here is derived from an EMBL/GenBank/DDBJ whole genome shotgun (WGS) entry which is preliminary data.</text>
</comment>
<keyword evidence="1" id="KW-0472">Membrane</keyword>
<dbReference type="AlphaFoldDB" id="A0A0F9D376"/>
<feature type="transmembrane region" description="Helical" evidence="1">
    <location>
        <begin position="6"/>
        <end position="24"/>
    </location>
</feature>
<reference evidence="2" key="1">
    <citation type="journal article" date="2015" name="Nature">
        <title>Complex archaea that bridge the gap between prokaryotes and eukaryotes.</title>
        <authorList>
            <person name="Spang A."/>
            <person name="Saw J.H."/>
            <person name="Jorgensen S.L."/>
            <person name="Zaremba-Niedzwiedzka K."/>
            <person name="Martijn J."/>
            <person name="Lind A.E."/>
            <person name="van Eijk R."/>
            <person name="Schleper C."/>
            <person name="Guy L."/>
            <person name="Ettema T.J."/>
        </authorList>
    </citation>
    <scope>NUCLEOTIDE SEQUENCE</scope>
</reference>
<evidence type="ECO:0000313" key="2">
    <source>
        <dbReference type="EMBL" id="KKL55989.1"/>
    </source>
</evidence>
<name>A0A0F9D376_9ZZZZ</name>
<keyword evidence="1" id="KW-1133">Transmembrane helix</keyword>